<gene>
    <name evidence="11" type="ORF">SAMN05421505_11599</name>
</gene>
<dbReference type="Gene3D" id="3.40.50.10380">
    <property type="entry name" value="Malic enzyme, N-terminal domain"/>
    <property type="match status" value="1"/>
</dbReference>
<dbReference type="SMART" id="SM01274">
    <property type="entry name" value="malic"/>
    <property type="match status" value="1"/>
</dbReference>
<keyword evidence="4" id="KW-0560">Oxidoreductase</keyword>
<dbReference type="SUPFAM" id="SSF53223">
    <property type="entry name" value="Aminoacid dehydrogenase-like, N-terminal domain"/>
    <property type="match status" value="1"/>
</dbReference>
<comment type="cofactor">
    <cofactor evidence="1">
        <name>Mn(2+)</name>
        <dbReference type="ChEBI" id="CHEBI:29035"/>
    </cofactor>
</comment>
<dbReference type="InterPro" id="IPR037062">
    <property type="entry name" value="Malic_N_dom_sf"/>
</dbReference>
<evidence type="ECO:0000259" key="9">
    <source>
        <dbReference type="SMART" id="SM00919"/>
    </source>
</evidence>
<feature type="domain" description="Malic enzyme N-terminal" evidence="10">
    <location>
        <begin position="18"/>
        <end position="151"/>
    </location>
</feature>
<evidence type="ECO:0000313" key="12">
    <source>
        <dbReference type="Proteomes" id="UP000198923"/>
    </source>
</evidence>
<dbReference type="PANTHER" id="PTHR43237:SF4">
    <property type="entry name" value="NADP-DEPENDENT MALIC ENZYME"/>
    <property type="match status" value="1"/>
</dbReference>
<dbReference type="InterPro" id="IPR015884">
    <property type="entry name" value="Malic_enzyme_CS"/>
</dbReference>
<dbReference type="PRINTS" id="PR00072">
    <property type="entry name" value="MALOXRDTASE"/>
</dbReference>
<feature type="binding site" evidence="7">
    <location>
        <position position="137"/>
    </location>
    <ligand>
        <name>a divalent metal cation</name>
        <dbReference type="ChEBI" id="CHEBI:60240"/>
    </ligand>
</feature>
<evidence type="ECO:0000256" key="5">
    <source>
        <dbReference type="PIRSR" id="PIRSR000106-1"/>
    </source>
</evidence>
<proteinExistence type="inferred from homology"/>
<dbReference type="STRING" id="504805.SAMN05421505_11599"/>
<dbReference type="Proteomes" id="UP000198923">
    <property type="component" value="Unassembled WGS sequence"/>
</dbReference>
<evidence type="ECO:0000256" key="4">
    <source>
        <dbReference type="ARBA" id="ARBA00023002"/>
    </source>
</evidence>
<dbReference type="GO" id="GO:0004470">
    <property type="term" value="F:malic enzyme activity"/>
    <property type="evidence" value="ECO:0007669"/>
    <property type="project" value="InterPro"/>
</dbReference>
<feature type="binding site" evidence="6">
    <location>
        <position position="317"/>
    </location>
    <ligand>
        <name>(S)-malate</name>
        <dbReference type="ChEBI" id="CHEBI:15589"/>
    </ligand>
</feature>
<protein>
    <submittedName>
        <fullName evidence="11">Malate dehydrogenase (Oxaloacetate-decarboxylating)</fullName>
    </submittedName>
</protein>
<sequence>MTPDSSAMPDPVFTLHEGGKLEIRSTVALTGPESLAQAYTPGVGRVSAAVAEDRDLVWDYTAKGSTVAIVSDGSAVLGLGDVGPEAALPVMEGKAVLLKEFGGVNAVPLVMHRRDIDSFIDAVASLAPGYGAILLEDIAAPDCFEIERRLRDALDIPVFHDDQHGTAAVVLAGMFSVERLTGRPLADTRVVMLGSGAAGSACAHLLLEAGAQDVVCVDREGIVHTGRKGLSGPKADLAATTNRAGLTGGLDVALTGSHAVIGVSGPGLLPPDLLALMSDDAAVFALANPIPEVLPSEVPGNVRIVATGRSDFPNQINNVLAFPGICRGLLDVRASAVTDDVIIETARAISSLVGEADLAEGAIIPSAFDPRVVPAVSKAVRRVATASGVARVKGKA</sequence>
<evidence type="ECO:0000313" key="11">
    <source>
        <dbReference type="EMBL" id="SDH41891.1"/>
    </source>
</evidence>
<feature type="domain" description="Malic enzyme NAD-binding" evidence="9">
    <location>
        <begin position="163"/>
        <end position="385"/>
    </location>
</feature>
<evidence type="ECO:0000256" key="1">
    <source>
        <dbReference type="ARBA" id="ARBA00001936"/>
    </source>
</evidence>
<accession>A0A1G8C8T8</accession>
<evidence type="ECO:0000256" key="7">
    <source>
        <dbReference type="PIRSR" id="PIRSR000106-3"/>
    </source>
</evidence>
<reference evidence="11 12" key="1">
    <citation type="submission" date="2016-10" db="EMBL/GenBank/DDBJ databases">
        <authorList>
            <person name="de Groot N.N."/>
        </authorList>
    </citation>
    <scope>NUCLEOTIDE SEQUENCE [LARGE SCALE GENOMIC DNA]</scope>
    <source>
        <strain evidence="11 12">CPCC 201354</strain>
    </source>
</reference>
<feature type="active site" description="Proton acceptor" evidence="5">
    <location>
        <position position="94"/>
    </location>
</feature>
<comment type="similarity">
    <text evidence="2 8">Belongs to the malic enzymes family.</text>
</comment>
<dbReference type="SUPFAM" id="SSF51735">
    <property type="entry name" value="NAD(P)-binding Rossmann-fold domains"/>
    <property type="match status" value="1"/>
</dbReference>
<comment type="cofactor">
    <cofactor evidence="7">
        <name>Mg(2+)</name>
        <dbReference type="ChEBI" id="CHEBI:18420"/>
    </cofactor>
    <cofactor evidence="7">
        <name>Mn(2+)</name>
        <dbReference type="ChEBI" id="CHEBI:29035"/>
    </cofactor>
    <text evidence="7">Divalent metal cations. Prefers magnesium or manganese.</text>
</comment>
<dbReference type="PIRSF" id="PIRSF000106">
    <property type="entry name" value="ME"/>
    <property type="match status" value="1"/>
</dbReference>
<feature type="active site" description="Proton donor" evidence="5">
    <location>
        <position position="39"/>
    </location>
</feature>
<dbReference type="InterPro" id="IPR045213">
    <property type="entry name" value="Malic_NAD-bd_bact_type"/>
</dbReference>
<dbReference type="AlphaFoldDB" id="A0A1G8C8T8"/>
<name>A0A1G8C8T8_9ACTN</name>
<dbReference type="InterPro" id="IPR046346">
    <property type="entry name" value="Aminoacid_DH-like_N_sf"/>
</dbReference>
<dbReference type="SMART" id="SM00919">
    <property type="entry name" value="Malic_M"/>
    <property type="match status" value="1"/>
</dbReference>
<keyword evidence="12" id="KW-1185">Reference proteome</keyword>
<dbReference type="GO" id="GO:0046872">
    <property type="term" value="F:metal ion binding"/>
    <property type="evidence" value="ECO:0007669"/>
    <property type="project" value="UniProtKB-KW"/>
</dbReference>
<evidence type="ECO:0000256" key="2">
    <source>
        <dbReference type="ARBA" id="ARBA00008785"/>
    </source>
</evidence>
<dbReference type="CDD" id="cd05311">
    <property type="entry name" value="NAD_bind_2_malic_enz"/>
    <property type="match status" value="1"/>
</dbReference>
<organism evidence="11 12">
    <name type="scientific">Sinosporangium album</name>
    <dbReference type="NCBI Taxonomy" id="504805"/>
    <lineage>
        <taxon>Bacteria</taxon>
        <taxon>Bacillati</taxon>
        <taxon>Actinomycetota</taxon>
        <taxon>Actinomycetes</taxon>
        <taxon>Streptosporangiales</taxon>
        <taxon>Streptosporangiaceae</taxon>
        <taxon>Sinosporangium</taxon>
    </lineage>
</organism>
<dbReference type="GO" id="GO:0016616">
    <property type="term" value="F:oxidoreductase activity, acting on the CH-OH group of donors, NAD or NADP as acceptor"/>
    <property type="evidence" value="ECO:0007669"/>
    <property type="project" value="InterPro"/>
</dbReference>
<evidence type="ECO:0000256" key="3">
    <source>
        <dbReference type="ARBA" id="ARBA00022723"/>
    </source>
</evidence>
<dbReference type="Pfam" id="PF03949">
    <property type="entry name" value="Malic_M"/>
    <property type="match status" value="1"/>
</dbReference>
<dbReference type="Pfam" id="PF00390">
    <property type="entry name" value="malic"/>
    <property type="match status" value="2"/>
</dbReference>
<dbReference type="EMBL" id="FNCN01000015">
    <property type="protein sequence ID" value="SDH41891.1"/>
    <property type="molecule type" value="Genomic_DNA"/>
</dbReference>
<evidence type="ECO:0000256" key="6">
    <source>
        <dbReference type="PIRSR" id="PIRSR000106-2"/>
    </source>
</evidence>
<dbReference type="PANTHER" id="PTHR43237">
    <property type="entry name" value="NADP-DEPENDENT MALIC ENZYME"/>
    <property type="match status" value="1"/>
</dbReference>
<dbReference type="PROSITE" id="PS00331">
    <property type="entry name" value="MALIC_ENZYMES"/>
    <property type="match status" value="1"/>
</dbReference>
<keyword evidence="3 7" id="KW-0479">Metal-binding</keyword>
<dbReference type="InterPro" id="IPR001891">
    <property type="entry name" value="Malic_OxRdtase"/>
</dbReference>
<dbReference type="GO" id="GO:0051287">
    <property type="term" value="F:NAD binding"/>
    <property type="evidence" value="ECO:0007669"/>
    <property type="project" value="InterPro"/>
</dbReference>
<dbReference type="InterPro" id="IPR051674">
    <property type="entry name" value="Malate_Decarboxylase"/>
</dbReference>
<feature type="binding site" evidence="7">
    <location>
        <position position="162"/>
    </location>
    <ligand>
        <name>a divalent metal cation</name>
        <dbReference type="ChEBI" id="CHEBI:60240"/>
    </ligand>
</feature>
<dbReference type="InterPro" id="IPR036291">
    <property type="entry name" value="NAD(P)-bd_dom_sf"/>
</dbReference>
<feature type="binding site" evidence="7">
    <location>
        <position position="136"/>
    </location>
    <ligand>
        <name>a divalent metal cation</name>
        <dbReference type="ChEBI" id="CHEBI:60240"/>
    </ligand>
</feature>
<evidence type="ECO:0000256" key="8">
    <source>
        <dbReference type="RuleBase" id="RU003427"/>
    </source>
</evidence>
<dbReference type="Gene3D" id="3.40.50.720">
    <property type="entry name" value="NAD(P)-binding Rossmann-like Domain"/>
    <property type="match status" value="1"/>
</dbReference>
<evidence type="ECO:0000259" key="10">
    <source>
        <dbReference type="SMART" id="SM01274"/>
    </source>
</evidence>
<dbReference type="InterPro" id="IPR012302">
    <property type="entry name" value="Malic_NAD-bd"/>
</dbReference>
<dbReference type="InterPro" id="IPR012301">
    <property type="entry name" value="Malic_N_dom"/>
</dbReference>